<sequence>MVETAARSRLCGRAIGFWYMTRILVIGKSGQMAQAFAGLGIDDLYCAGRDEADLLDPQSLEKALKHHRPEIIINAGAYTAVDRAESEPDHCRALNVDGPRELAGLCDAYGVPLIHLSTDCVFDGRKPTPYLPSDVTCPMGVYGQSKLDGEEAVRSVAARSIIVRVSWIFSHLASNFVATMLGLAGSRESVSVVNDQFGCPTYAPALAEALVTISDCALRADFQDWGIYHLAGAGEIDRASMARLIFEVSARHDGPCAEVNGIPTKAYPTPAQRPLNARLDMSDTERVFSVSLPDWRLGLEETVRVLIEEFDTP</sequence>
<comment type="function">
    <text evidence="6">Catalyzes the reduction of dTDP-6-deoxy-L-lyxo-4-hexulose to yield dTDP-L-rhamnose.</text>
</comment>
<keyword evidence="6" id="KW-0560">Oxidoreductase</keyword>
<dbReference type="EC" id="1.1.1.133" evidence="3 6"/>
<dbReference type="InterPro" id="IPR029903">
    <property type="entry name" value="RmlD-like-bd"/>
</dbReference>
<accession>A0A356W949</accession>
<evidence type="ECO:0000256" key="1">
    <source>
        <dbReference type="ARBA" id="ARBA00004781"/>
    </source>
</evidence>
<protein>
    <recommendedName>
        <fullName evidence="4 6">dTDP-4-dehydrorhamnose reductase</fullName>
        <ecNumber evidence="3 6">1.1.1.133</ecNumber>
    </recommendedName>
</protein>
<dbReference type="EMBL" id="DMBR01000135">
    <property type="protein sequence ID" value="HAE93826.1"/>
    <property type="molecule type" value="Genomic_DNA"/>
</dbReference>
<comment type="cofactor">
    <cofactor evidence="6">
        <name>Mg(2+)</name>
        <dbReference type="ChEBI" id="CHEBI:18420"/>
    </cofactor>
    <text evidence="6">Binds 1 Mg(2+) ion per monomer.</text>
</comment>
<evidence type="ECO:0000256" key="6">
    <source>
        <dbReference type="RuleBase" id="RU364082"/>
    </source>
</evidence>
<evidence type="ECO:0000256" key="5">
    <source>
        <dbReference type="ARBA" id="ARBA00048200"/>
    </source>
</evidence>
<comment type="similarity">
    <text evidence="2 6">Belongs to the dTDP-4-dehydrorhamnose reductase family.</text>
</comment>
<proteinExistence type="inferred from homology"/>
<dbReference type="NCBIfam" id="TIGR01214">
    <property type="entry name" value="rmlD"/>
    <property type="match status" value="1"/>
</dbReference>
<comment type="pathway">
    <text evidence="1 6">Carbohydrate biosynthesis; dTDP-L-rhamnose biosynthesis.</text>
</comment>
<organism evidence="9 11">
    <name type="scientific">Hyphomonas atlantica</name>
    <dbReference type="NCBI Taxonomy" id="1280948"/>
    <lineage>
        <taxon>Bacteria</taxon>
        <taxon>Pseudomonadati</taxon>
        <taxon>Pseudomonadota</taxon>
        <taxon>Alphaproteobacteria</taxon>
        <taxon>Hyphomonadales</taxon>
        <taxon>Hyphomonadaceae</taxon>
        <taxon>Hyphomonas</taxon>
    </lineage>
</organism>
<name>A0A356W949_9PROT</name>
<comment type="caution">
    <text evidence="9">The sequence shown here is derived from an EMBL/GenBank/DDBJ whole genome shotgun (WGS) entry which is preliminary data.</text>
</comment>
<dbReference type="Gene3D" id="3.40.50.720">
    <property type="entry name" value="NAD(P)-binding Rossmann-like Domain"/>
    <property type="match status" value="1"/>
</dbReference>
<dbReference type="Proteomes" id="UP000263957">
    <property type="component" value="Unassembled WGS sequence"/>
</dbReference>
<comment type="catalytic activity">
    <reaction evidence="5 6">
        <text>dTDP-beta-L-rhamnose + NADP(+) = dTDP-4-dehydro-beta-L-rhamnose + NADPH + H(+)</text>
        <dbReference type="Rhea" id="RHEA:21796"/>
        <dbReference type="ChEBI" id="CHEBI:15378"/>
        <dbReference type="ChEBI" id="CHEBI:57510"/>
        <dbReference type="ChEBI" id="CHEBI:57783"/>
        <dbReference type="ChEBI" id="CHEBI:58349"/>
        <dbReference type="ChEBI" id="CHEBI:62830"/>
        <dbReference type="EC" id="1.1.1.133"/>
    </reaction>
</comment>
<dbReference type="EMBL" id="DOGS01000267">
    <property type="protein sequence ID" value="HBQ49863.1"/>
    <property type="molecule type" value="Genomic_DNA"/>
</dbReference>
<evidence type="ECO:0000256" key="4">
    <source>
        <dbReference type="ARBA" id="ARBA00017099"/>
    </source>
</evidence>
<dbReference type="AlphaFoldDB" id="A0A356W949"/>
<dbReference type="UniPathway" id="UPA00124"/>
<evidence type="ECO:0000313" key="8">
    <source>
        <dbReference type="EMBL" id="HAE93826.1"/>
    </source>
</evidence>
<dbReference type="InterPro" id="IPR036291">
    <property type="entry name" value="NAD(P)-bd_dom_sf"/>
</dbReference>
<evidence type="ECO:0000259" key="7">
    <source>
        <dbReference type="Pfam" id="PF04321"/>
    </source>
</evidence>
<evidence type="ECO:0000313" key="11">
    <source>
        <dbReference type="Proteomes" id="UP000263957"/>
    </source>
</evidence>
<evidence type="ECO:0000256" key="3">
    <source>
        <dbReference type="ARBA" id="ARBA00012929"/>
    </source>
</evidence>
<reference evidence="10 11" key="1">
    <citation type="journal article" date="2018" name="Nat. Biotechnol.">
        <title>A standardized bacterial taxonomy based on genome phylogeny substantially revises the tree of life.</title>
        <authorList>
            <person name="Parks D.H."/>
            <person name="Chuvochina M."/>
            <person name="Waite D.W."/>
            <person name="Rinke C."/>
            <person name="Skarshewski A."/>
            <person name="Chaumeil P.A."/>
            <person name="Hugenholtz P."/>
        </authorList>
    </citation>
    <scope>NUCLEOTIDE SEQUENCE [LARGE SCALE GENOMIC DNA]</scope>
    <source>
        <strain evidence="9">UBA10378</strain>
        <strain evidence="8">UBA8557</strain>
    </source>
</reference>
<evidence type="ECO:0000256" key="2">
    <source>
        <dbReference type="ARBA" id="ARBA00010944"/>
    </source>
</evidence>
<dbReference type="CDD" id="cd05254">
    <property type="entry name" value="dTDP_HR_like_SDR_e"/>
    <property type="match status" value="1"/>
</dbReference>
<dbReference type="GO" id="GO:0019305">
    <property type="term" value="P:dTDP-rhamnose biosynthetic process"/>
    <property type="evidence" value="ECO:0007669"/>
    <property type="project" value="UniProtKB-UniPathway"/>
</dbReference>
<evidence type="ECO:0000313" key="9">
    <source>
        <dbReference type="EMBL" id="HBQ49863.1"/>
    </source>
</evidence>
<dbReference type="PANTHER" id="PTHR10491:SF4">
    <property type="entry name" value="METHIONINE ADENOSYLTRANSFERASE 2 SUBUNIT BETA"/>
    <property type="match status" value="1"/>
</dbReference>
<dbReference type="PANTHER" id="PTHR10491">
    <property type="entry name" value="DTDP-4-DEHYDRORHAMNOSE REDUCTASE"/>
    <property type="match status" value="1"/>
</dbReference>
<dbReference type="Gene3D" id="3.90.25.10">
    <property type="entry name" value="UDP-galactose 4-epimerase, domain 1"/>
    <property type="match status" value="1"/>
</dbReference>
<keyword evidence="6" id="KW-0521">NADP</keyword>
<dbReference type="Proteomes" id="UP000259173">
    <property type="component" value="Unassembled WGS sequence"/>
</dbReference>
<feature type="domain" description="RmlD-like substrate binding" evidence="7">
    <location>
        <begin position="22"/>
        <end position="304"/>
    </location>
</feature>
<dbReference type="SUPFAM" id="SSF51735">
    <property type="entry name" value="NAD(P)-binding Rossmann-fold domains"/>
    <property type="match status" value="1"/>
</dbReference>
<dbReference type="Pfam" id="PF04321">
    <property type="entry name" value="RmlD_sub_bind"/>
    <property type="match status" value="1"/>
</dbReference>
<gene>
    <name evidence="9" type="primary">rfbD</name>
    <name evidence="8" type="ORF">DCG65_04650</name>
    <name evidence="9" type="ORF">DD728_13475</name>
</gene>
<dbReference type="GO" id="GO:0008831">
    <property type="term" value="F:dTDP-4-dehydrorhamnose reductase activity"/>
    <property type="evidence" value="ECO:0007669"/>
    <property type="project" value="UniProtKB-EC"/>
</dbReference>
<evidence type="ECO:0000313" key="10">
    <source>
        <dbReference type="Proteomes" id="UP000259173"/>
    </source>
</evidence>
<dbReference type="InterPro" id="IPR005913">
    <property type="entry name" value="dTDP_dehydrorham_reduct"/>
</dbReference>